<name>A0A7W8AA55_9ACTN</name>
<dbReference type="Gene3D" id="3.20.20.30">
    <property type="entry name" value="Luciferase-like domain"/>
    <property type="match status" value="1"/>
</dbReference>
<feature type="domain" description="Luciferase-like" evidence="5">
    <location>
        <begin position="5"/>
        <end position="182"/>
    </location>
</feature>
<evidence type="ECO:0000256" key="3">
    <source>
        <dbReference type="ARBA" id="ARBA00023002"/>
    </source>
</evidence>
<gene>
    <name evidence="6" type="ORF">HNR40_007882</name>
</gene>
<keyword evidence="3" id="KW-0560">Oxidoreductase</keyword>
<dbReference type="PANTHER" id="PTHR42847">
    <property type="entry name" value="ALKANESULFONATE MONOOXYGENASE"/>
    <property type="match status" value="1"/>
</dbReference>
<evidence type="ECO:0000256" key="2">
    <source>
        <dbReference type="ARBA" id="ARBA00022643"/>
    </source>
</evidence>
<evidence type="ECO:0000313" key="7">
    <source>
        <dbReference type="Proteomes" id="UP000568380"/>
    </source>
</evidence>
<evidence type="ECO:0000259" key="5">
    <source>
        <dbReference type="Pfam" id="PF00296"/>
    </source>
</evidence>
<dbReference type="EMBL" id="JACHIN010000013">
    <property type="protein sequence ID" value="MBB5082387.1"/>
    <property type="molecule type" value="Genomic_DNA"/>
</dbReference>
<accession>A0A7W8AA55</accession>
<organism evidence="6 7">
    <name type="scientific">Nonomuraea endophytica</name>
    <dbReference type="NCBI Taxonomy" id="714136"/>
    <lineage>
        <taxon>Bacteria</taxon>
        <taxon>Bacillati</taxon>
        <taxon>Actinomycetota</taxon>
        <taxon>Actinomycetes</taxon>
        <taxon>Streptosporangiales</taxon>
        <taxon>Streptosporangiaceae</taxon>
        <taxon>Nonomuraea</taxon>
    </lineage>
</organism>
<keyword evidence="2" id="KW-0288">FMN</keyword>
<evidence type="ECO:0000256" key="4">
    <source>
        <dbReference type="ARBA" id="ARBA00023033"/>
    </source>
</evidence>
<reference evidence="6 7" key="1">
    <citation type="submission" date="2020-08" db="EMBL/GenBank/DDBJ databases">
        <title>Genomic Encyclopedia of Type Strains, Phase IV (KMG-IV): sequencing the most valuable type-strain genomes for metagenomic binning, comparative biology and taxonomic classification.</title>
        <authorList>
            <person name="Goeker M."/>
        </authorList>
    </citation>
    <scope>NUCLEOTIDE SEQUENCE [LARGE SCALE GENOMIC DNA]</scope>
    <source>
        <strain evidence="6 7">DSM 45385</strain>
    </source>
</reference>
<dbReference type="GO" id="GO:0046306">
    <property type="term" value="P:alkanesulfonate catabolic process"/>
    <property type="evidence" value="ECO:0007669"/>
    <property type="project" value="TreeGrafter"/>
</dbReference>
<keyword evidence="4" id="KW-0503">Monooxygenase</keyword>
<dbReference type="InterPro" id="IPR011251">
    <property type="entry name" value="Luciferase-like_dom"/>
</dbReference>
<dbReference type="NCBIfam" id="TIGR03621">
    <property type="entry name" value="F420_MSMEG_2516"/>
    <property type="match status" value="1"/>
</dbReference>
<dbReference type="PANTHER" id="PTHR42847:SF4">
    <property type="entry name" value="ALKANESULFONATE MONOOXYGENASE-RELATED"/>
    <property type="match status" value="1"/>
</dbReference>
<keyword evidence="7" id="KW-1185">Reference proteome</keyword>
<comment type="caution">
    <text evidence="6">The sequence shown here is derived from an EMBL/GenBank/DDBJ whole genome shotgun (WGS) entry which is preliminary data.</text>
</comment>
<evidence type="ECO:0000313" key="6">
    <source>
        <dbReference type="EMBL" id="MBB5082387.1"/>
    </source>
</evidence>
<dbReference type="Pfam" id="PF00296">
    <property type="entry name" value="Bac_luciferase"/>
    <property type="match status" value="1"/>
</dbReference>
<dbReference type="InterPro" id="IPR050172">
    <property type="entry name" value="SsuD_RutA_monooxygenase"/>
</dbReference>
<dbReference type="InterPro" id="IPR019923">
    <property type="entry name" value="Lucif-like_OxRdtase_MSMEG_2516"/>
</dbReference>
<proteinExistence type="predicted"/>
<dbReference type="AlphaFoldDB" id="A0A7W8AA55"/>
<dbReference type="RefSeq" id="WP_184970565.1">
    <property type="nucleotide sequence ID" value="NZ_JACHIN010000013.1"/>
</dbReference>
<evidence type="ECO:0000256" key="1">
    <source>
        <dbReference type="ARBA" id="ARBA00022630"/>
    </source>
</evidence>
<dbReference type="GO" id="GO:0008726">
    <property type="term" value="F:alkanesulfonate monooxygenase activity"/>
    <property type="evidence" value="ECO:0007669"/>
    <property type="project" value="TreeGrafter"/>
</dbReference>
<dbReference type="SUPFAM" id="SSF51679">
    <property type="entry name" value="Bacterial luciferase-like"/>
    <property type="match status" value="1"/>
</dbReference>
<protein>
    <submittedName>
        <fullName evidence="6">Putative F420-dependent oxidoreductase</fullName>
    </submittedName>
</protein>
<keyword evidence="1" id="KW-0285">Flavoprotein</keyword>
<dbReference type="Proteomes" id="UP000568380">
    <property type="component" value="Unassembled WGS sequence"/>
</dbReference>
<dbReference type="InterPro" id="IPR036661">
    <property type="entry name" value="Luciferase-like_sf"/>
</dbReference>
<sequence length="298" mass="31891">MRPFRFGAVVRHAESAKAWAEQARRLESSGFDVMLVPDHLVGARFAPLPALAAAATATTRLRLGTMVLANDFRHPAALAKELATLDVLSDGRAEPGIGTGWLAADYTAAGRVLDPPGVRVGRLAEALAVLKGLWGEGPFSHDGAHYRVDALDLYPKPVQRPHPPLLLAGGGPRLLRLAAREAGSVNLATRVRADGSGPDPADGGLDAFLAKIAIVRQAAESRPVELGTSILELGEGGAEAWSHADTSAMAETPQVLRGTRHDIRDKLRHWRDEHGLTYFVLHHERDLDAFAPVVEDLA</sequence>